<accession>A0AAN6MLL0</accession>
<evidence type="ECO:0000313" key="6">
    <source>
        <dbReference type="Proteomes" id="UP001303889"/>
    </source>
</evidence>
<feature type="domain" description="AB hydrolase-1" evidence="4">
    <location>
        <begin position="193"/>
        <end position="304"/>
    </location>
</feature>
<comment type="similarity">
    <text evidence="2">Belongs to the AB hydrolase superfamily. FUS2 hydrolase family.</text>
</comment>
<evidence type="ECO:0000259" key="4">
    <source>
        <dbReference type="Pfam" id="PF12697"/>
    </source>
</evidence>
<dbReference type="GO" id="GO:0016787">
    <property type="term" value="F:hydrolase activity"/>
    <property type="evidence" value="ECO:0007669"/>
    <property type="project" value="UniProtKB-KW"/>
</dbReference>
<dbReference type="PANTHER" id="PTHR22946:SF13">
    <property type="entry name" value="ALPHA_BETA HYDROLASE PSOB"/>
    <property type="match status" value="1"/>
</dbReference>
<dbReference type="EMBL" id="MU855465">
    <property type="protein sequence ID" value="KAK3903166.1"/>
    <property type="molecule type" value="Genomic_DNA"/>
</dbReference>
<dbReference type="PANTHER" id="PTHR22946">
    <property type="entry name" value="DIENELACTONE HYDROLASE DOMAIN-CONTAINING PROTEIN-RELATED"/>
    <property type="match status" value="1"/>
</dbReference>
<evidence type="ECO:0000313" key="5">
    <source>
        <dbReference type="EMBL" id="KAK3903166.1"/>
    </source>
</evidence>
<sequence length="497" mass="56009">MYPFFTYSPNRHYFEYRWYNLELLRLLGAAPYGGCDAAEFLELVASLKPNDAEDWNRKFLALAERTQTWGDEMLKSGHRSAAKGAFLRACNYFRCAQYLFPIMPAKDQPRFLGLYHRSVASFEQAAELMEHEVRRVRIPFQPPEHRAAPLKLPGWLHLPGDSQRLHGRRGTPVLICIGGADSTQEELYFLSVAEGPALGYAVLTFDGPGQGLVLREDGVPLRPDGEVVVEAVLDFLESYAAEHPEANLDLDAIAVTGQSLGGYLALRGAADRRIKACVAVDPIYDFYDLAMSRMPRWFMWPWERNYMGDGFVDFAVIEHAKLDVATKYTFAQGGQMFGSSNPAQMIRDMKQYTFRLDKTITAKTNINNSNNRIDDENNNTTKPRRGNRDYLEWIHCPVLVTGAAGDPKLFLPEMSTSAIMRNLLSVPEGDKELWIPSAWSEGGAQAKSGAWPLLQYRTFKFLDQKLGIERRGGGAWQNGVHQNGVHFENGFASNGYR</sequence>
<keyword evidence="6" id="KW-1185">Reference proteome</keyword>
<reference evidence="5" key="2">
    <citation type="submission" date="2023-05" db="EMBL/GenBank/DDBJ databases">
        <authorList>
            <consortium name="Lawrence Berkeley National Laboratory"/>
            <person name="Steindorff A."/>
            <person name="Hensen N."/>
            <person name="Bonometti L."/>
            <person name="Westerberg I."/>
            <person name="Brannstrom I.O."/>
            <person name="Guillou S."/>
            <person name="Cros-Aarteil S."/>
            <person name="Calhoun S."/>
            <person name="Haridas S."/>
            <person name="Kuo A."/>
            <person name="Mondo S."/>
            <person name="Pangilinan J."/>
            <person name="Riley R."/>
            <person name="Labutti K."/>
            <person name="Andreopoulos B."/>
            <person name="Lipzen A."/>
            <person name="Chen C."/>
            <person name="Yanf M."/>
            <person name="Daum C."/>
            <person name="Ng V."/>
            <person name="Clum A."/>
            <person name="Ohm R."/>
            <person name="Martin F."/>
            <person name="Silar P."/>
            <person name="Natvig D."/>
            <person name="Lalanne C."/>
            <person name="Gautier V."/>
            <person name="Ament-Velasquez S.L."/>
            <person name="Kruys A."/>
            <person name="Hutchinson M.I."/>
            <person name="Powell A.J."/>
            <person name="Barry K."/>
            <person name="Miller A.N."/>
            <person name="Grigoriev I.V."/>
            <person name="Debuchy R."/>
            <person name="Gladieux P."/>
            <person name="Thoren M.H."/>
            <person name="Johannesson H."/>
        </authorList>
    </citation>
    <scope>NUCLEOTIDE SEQUENCE</scope>
    <source>
        <strain evidence="5">CBS 103.79</strain>
    </source>
</reference>
<comment type="caution">
    <text evidence="5">The sequence shown here is derived from an EMBL/GenBank/DDBJ whole genome shotgun (WGS) entry which is preliminary data.</text>
</comment>
<evidence type="ECO:0000256" key="2">
    <source>
        <dbReference type="ARBA" id="ARBA00038115"/>
    </source>
</evidence>
<dbReference type="InterPro" id="IPR000073">
    <property type="entry name" value="AB_hydrolase_1"/>
</dbReference>
<dbReference type="InterPro" id="IPR029058">
    <property type="entry name" value="AB_hydrolase_fold"/>
</dbReference>
<gene>
    <name evidence="5" type="ORF">C8A05DRAFT_14863</name>
</gene>
<evidence type="ECO:0000256" key="1">
    <source>
        <dbReference type="ARBA" id="ARBA00022801"/>
    </source>
</evidence>
<dbReference type="Gene3D" id="3.40.50.1820">
    <property type="entry name" value="alpha/beta hydrolase"/>
    <property type="match status" value="1"/>
</dbReference>
<keyword evidence="1 5" id="KW-0378">Hydrolase</keyword>
<dbReference type="AlphaFoldDB" id="A0AAN6MLL0"/>
<reference evidence="5" key="1">
    <citation type="journal article" date="2023" name="Mol. Phylogenet. Evol.">
        <title>Genome-scale phylogeny and comparative genomics of the fungal order Sordariales.</title>
        <authorList>
            <person name="Hensen N."/>
            <person name="Bonometti L."/>
            <person name="Westerberg I."/>
            <person name="Brannstrom I.O."/>
            <person name="Guillou S."/>
            <person name="Cros-Aarteil S."/>
            <person name="Calhoun S."/>
            <person name="Haridas S."/>
            <person name="Kuo A."/>
            <person name="Mondo S."/>
            <person name="Pangilinan J."/>
            <person name="Riley R."/>
            <person name="LaButti K."/>
            <person name="Andreopoulos B."/>
            <person name="Lipzen A."/>
            <person name="Chen C."/>
            <person name="Yan M."/>
            <person name="Daum C."/>
            <person name="Ng V."/>
            <person name="Clum A."/>
            <person name="Steindorff A."/>
            <person name="Ohm R.A."/>
            <person name="Martin F."/>
            <person name="Silar P."/>
            <person name="Natvig D.O."/>
            <person name="Lalanne C."/>
            <person name="Gautier V."/>
            <person name="Ament-Velasquez S.L."/>
            <person name="Kruys A."/>
            <person name="Hutchinson M.I."/>
            <person name="Powell A.J."/>
            <person name="Barry K."/>
            <person name="Miller A.N."/>
            <person name="Grigoriev I.V."/>
            <person name="Debuchy R."/>
            <person name="Gladieux P."/>
            <person name="Hiltunen Thoren M."/>
            <person name="Johannesson H."/>
        </authorList>
    </citation>
    <scope>NUCLEOTIDE SEQUENCE</scope>
    <source>
        <strain evidence="5">CBS 103.79</strain>
    </source>
</reference>
<dbReference type="Gene3D" id="1.20.1440.110">
    <property type="entry name" value="acylaminoacyl peptidase"/>
    <property type="match status" value="1"/>
</dbReference>
<feature type="region of interest" description="Disordered" evidence="3">
    <location>
        <begin position="366"/>
        <end position="386"/>
    </location>
</feature>
<dbReference type="SUPFAM" id="SSF53474">
    <property type="entry name" value="alpha/beta-Hydrolases"/>
    <property type="match status" value="1"/>
</dbReference>
<evidence type="ECO:0000256" key="3">
    <source>
        <dbReference type="SAM" id="MobiDB-lite"/>
    </source>
</evidence>
<dbReference type="InterPro" id="IPR050261">
    <property type="entry name" value="FrsA_esterase"/>
</dbReference>
<protein>
    <submittedName>
        <fullName evidence="5">Alpha/Beta hydrolase protein</fullName>
    </submittedName>
</protein>
<proteinExistence type="inferred from homology"/>
<organism evidence="5 6">
    <name type="scientific">Staphylotrichum tortipilum</name>
    <dbReference type="NCBI Taxonomy" id="2831512"/>
    <lineage>
        <taxon>Eukaryota</taxon>
        <taxon>Fungi</taxon>
        <taxon>Dikarya</taxon>
        <taxon>Ascomycota</taxon>
        <taxon>Pezizomycotina</taxon>
        <taxon>Sordariomycetes</taxon>
        <taxon>Sordariomycetidae</taxon>
        <taxon>Sordariales</taxon>
        <taxon>Chaetomiaceae</taxon>
        <taxon>Staphylotrichum</taxon>
    </lineage>
</organism>
<dbReference type="Pfam" id="PF12697">
    <property type="entry name" value="Abhydrolase_6"/>
    <property type="match status" value="1"/>
</dbReference>
<name>A0AAN6MLL0_9PEZI</name>
<dbReference type="Proteomes" id="UP001303889">
    <property type="component" value="Unassembled WGS sequence"/>
</dbReference>